<evidence type="ECO:0000256" key="7">
    <source>
        <dbReference type="ARBA" id="ARBA00023053"/>
    </source>
</evidence>
<keyword evidence="4" id="KW-0479">Metal-binding</keyword>
<comment type="subcellular location">
    <subcellularLocation>
        <location evidence="1">Cell membrane</location>
        <topology evidence="1">Multi-pass membrane protein</topology>
    </subcellularLocation>
</comment>
<feature type="transmembrane region" description="Helical" evidence="22">
    <location>
        <begin position="343"/>
        <end position="362"/>
    </location>
</feature>
<dbReference type="GO" id="GO:0034776">
    <property type="term" value="P:response to histamine"/>
    <property type="evidence" value="ECO:0007669"/>
    <property type="project" value="Ensembl"/>
</dbReference>
<evidence type="ECO:0000256" key="9">
    <source>
        <dbReference type="ARBA" id="ARBA00023136"/>
    </source>
</evidence>
<dbReference type="InterPro" id="IPR017452">
    <property type="entry name" value="GPCR_Rhodpsn_7TM"/>
</dbReference>
<evidence type="ECO:0000256" key="12">
    <source>
        <dbReference type="ARBA" id="ARBA00023170"/>
    </source>
</evidence>
<dbReference type="GO" id="GO:0099149">
    <property type="term" value="P:regulation of postsynaptic neurotransmitter receptor internalization"/>
    <property type="evidence" value="ECO:0007669"/>
    <property type="project" value="Ensembl"/>
</dbReference>
<dbReference type="GO" id="GO:0043410">
    <property type="term" value="P:positive regulation of MAPK cascade"/>
    <property type="evidence" value="ECO:0007669"/>
    <property type="project" value="Ensembl"/>
</dbReference>
<dbReference type="STRING" id="9755.ENSPCTP00005024240"/>
<evidence type="ECO:0000256" key="16">
    <source>
        <dbReference type="ARBA" id="ARBA00055693"/>
    </source>
</evidence>
<keyword evidence="10" id="KW-0564">Palmitate</keyword>
<gene>
    <name evidence="25" type="primary">DRD4</name>
</gene>
<dbReference type="InterPro" id="IPR000276">
    <property type="entry name" value="GPCR_Rhodpsn"/>
</dbReference>
<accession>A0A2Y9TAS4</accession>
<dbReference type="GO" id="GO:0005886">
    <property type="term" value="C:plasma membrane"/>
    <property type="evidence" value="ECO:0007669"/>
    <property type="project" value="UniProtKB-SubCell"/>
</dbReference>
<keyword evidence="14 20" id="KW-0807">Transducer</keyword>
<keyword evidence="15" id="KW-0449">Lipoprotein</keyword>
<dbReference type="Pfam" id="PF00001">
    <property type="entry name" value="7tm_1"/>
    <property type="match status" value="1"/>
</dbReference>
<evidence type="ECO:0000256" key="5">
    <source>
        <dbReference type="ARBA" id="ARBA00022989"/>
    </source>
</evidence>
<dbReference type="PANTHER" id="PTHR24248">
    <property type="entry name" value="ADRENERGIC RECEPTOR-RELATED G-PROTEIN COUPLED RECEPTOR"/>
    <property type="match status" value="1"/>
</dbReference>
<dbReference type="GO" id="GO:0007195">
    <property type="term" value="P:adenylate cyclase-inhibiting dopamine receptor signaling pathway"/>
    <property type="evidence" value="ECO:0007669"/>
    <property type="project" value="Ensembl"/>
</dbReference>
<keyword evidence="3 20" id="KW-0812">Transmembrane</keyword>
<comment type="similarity">
    <text evidence="20">Belongs to the G-protein coupled receptor 1 family.</text>
</comment>
<dbReference type="InterPro" id="IPR002185">
    <property type="entry name" value="Dopamine_D4_rcpt"/>
</dbReference>
<dbReference type="GO" id="GO:0017124">
    <property type="term" value="F:SH3 domain binding"/>
    <property type="evidence" value="ECO:0007669"/>
    <property type="project" value="Ensembl"/>
</dbReference>
<dbReference type="FunFam" id="1.20.1070.10:FF:000362">
    <property type="entry name" value="D(4) dopamine receptor"/>
    <property type="match status" value="1"/>
</dbReference>
<dbReference type="GO" id="GO:0060080">
    <property type="term" value="P:inhibitory postsynaptic potential"/>
    <property type="evidence" value="ECO:0007669"/>
    <property type="project" value="Ensembl"/>
</dbReference>
<evidence type="ECO:0000256" key="14">
    <source>
        <dbReference type="ARBA" id="ARBA00023224"/>
    </source>
</evidence>
<keyword evidence="24" id="KW-1185">Reference proteome</keyword>
<proteinExistence type="inferred from homology"/>
<dbReference type="GO" id="GO:0050482">
    <property type="term" value="P:arachidonate secretion"/>
    <property type="evidence" value="ECO:0007669"/>
    <property type="project" value="Ensembl"/>
</dbReference>
<evidence type="ECO:0000256" key="2">
    <source>
        <dbReference type="ARBA" id="ARBA00022475"/>
    </source>
</evidence>
<dbReference type="GeneID" id="102979303"/>
<dbReference type="GO" id="GO:0042596">
    <property type="term" value="P:fear response"/>
    <property type="evidence" value="ECO:0007669"/>
    <property type="project" value="Ensembl"/>
</dbReference>
<dbReference type="CTD" id="1815"/>
<dbReference type="GO" id="GO:0042752">
    <property type="term" value="P:regulation of circadian rhythm"/>
    <property type="evidence" value="ECO:0007669"/>
    <property type="project" value="Ensembl"/>
</dbReference>
<dbReference type="GO" id="GO:0005813">
    <property type="term" value="C:centrosome"/>
    <property type="evidence" value="ECO:0007669"/>
    <property type="project" value="Ensembl"/>
</dbReference>
<dbReference type="GO" id="GO:0051967">
    <property type="term" value="P:negative regulation of synaptic transmission, glutamatergic"/>
    <property type="evidence" value="ECO:0007669"/>
    <property type="project" value="TreeGrafter"/>
</dbReference>
<evidence type="ECO:0000256" key="22">
    <source>
        <dbReference type="SAM" id="Phobius"/>
    </source>
</evidence>
<dbReference type="GO" id="GO:0043266">
    <property type="term" value="P:regulation of potassium ion transport"/>
    <property type="evidence" value="ECO:0007669"/>
    <property type="project" value="TreeGrafter"/>
</dbReference>
<dbReference type="GO" id="GO:0048511">
    <property type="term" value="P:rhythmic process"/>
    <property type="evidence" value="ECO:0007669"/>
    <property type="project" value="UniProtKB-KW"/>
</dbReference>
<evidence type="ECO:0000256" key="1">
    <source>
        <dbReference type="ARBA" id="ARBA00004651"/>
    </source>
</evidence>
<dbReference type="GO" id="GO:0014059">
    <property type="term" value="P:regulation of dopamine secretion"/>
    <property type="evidence" value="ECO:0007669"/>
    <property type="project" value="TreeGrafter"/>
</dbReference>
<dbReference type="GO" id="GO:0035240">
    <property type="term" value="F:dopamine binding"/>
    <property type="evidence" value="ECO:0007669"/>
    <property type="project" value="Ensembl"/>
</dbReference>
<evidence type="ECO:0000313" key="24">
    <source>
        <dbReference type="Proteomes" id="UP000248484"/>
    </source>
</evidence>
<protein>
    <recommendedName>
        <fullName evidence="18">D(4) dopamine receptor</fullName>
    </recommendedName>
    <alternativeName>
        <fullName evidence="19">Dopamine D4 receptor</fullName>
    </alternativeName>
</protein>
<dbReference type="GO" id="GO:0051380">
    <property type="term" value="F:norepinephrine binding"/>
    <property type="evidence" value="ECO:0007669"/>
    <property type="project" value="Ensembl"/>
</dbReference>
<keyword evidence="11" id="KW-1015">Disulfide bond</keyword>
<dbReference type="AlphaFoldDB" id="A0A2Y9TAS4"/>
<keyword evidence="7" id="KW-0915">Sodium</keyword>
<evidence type="ECO:0000256" key="20">
    <source>
        <dbReference type="RuleBase" id="RU000688"/>
    </source>
</evidence>
<dbReference type="GO" id="GO:0042053">
    <property type="term" value="P:regulation of dopamine metabolic process"/>
    <property type="evidence" value="ECO:0007669"/>
    <property type="project" value="Ensembl"/>
</dbReference>
<dbReference type="GO" id="GO:0060158">
    <property type="term" value="P:phospholipase C-activating dopamine receptor signaling pathway"/>
    <property type="evidence" value="ECO:0007669"/>
    <property type="project" value="Ensembl"/>
</dbReference>
<dbReference type="PANTHER" id="PTHR24248:SF143">
    <property type="entry name" value="D(4) DOPAMINE RECEPTOR"/>
    <property type="match status" value="1"/>
</dbReference>
<dbReference type="GO" id="GO:0001591">
    <property type="term" value="F:dopamine neurotransmitter receptor activity, coupled via Gi/Go"/>
    <property type="evidence" value="ECO:0007669"/>
    <property type="project" value="Ensembl"/>
</dbReference>
<dbReference type="PRINTS" id="PR00242">
    <property type="entry name" value="DOPAMINER"/>
</dbReference>
<feature type="transmembrane region" description="Helical" evidence="22">
    <location>
        <begin position="148"/>
        <end position="167"/>
    </location>
</feature>
<comment type="function">
    <text evidence="16">Dopamine receptor responsible for neuronal signaling in the mesolimbic system of the brain, an area of the brain that regulates emotion and complex behavior. Activated by dopamine, but also by epinephrine and norepinephrine, and by numerous synthetic agonists and drugs. Agonist binding triggers signaling via G proteins that inhibit adenylyl cyclase. Modulates the circadian rhythm of contrast sensitivity by regulating the rhythmic expression of NPAS2 in the retinal ganglion cells.</text>
</comment>
<dbReference type="GO" id="GO:0004930">
    <property type="term" value="F:G protein-coupled receptor activity"/>
    <property type="evidence" value="ECO:0007669"/>
    <property type="project" value="UniProtKB-KW"/>
</dbReference>
<dbReference type="FunCoup" id="A0A2Y9TAS4">
    <property type="interactions" value="110"/>
</dbReference>
<comment type="subunit">
    <text evidence="17">Forms homo- and heterooligomers with DRD2. D4.7 allele exhibits higher affinity for homodimers compared to DRD2 heterodimers, while alleles D42. and 4.4 have similar affinities for both. The interaction with DRD2 may modulate agonist-induced downstream signaling. Interacts with CLIC6. Interacts with GPRASP1. May interact with ADORA2A. Interacts with KLHL12.</text>
</comment>
<dbReference type="GO" id="GO:0051481">
    <property type="term" value="P:negative regulation of cytosolic calcium ion concentration"/>
    <property type="evidence" value="ECO:0007669"/>
    <property type="project" value="TreeGrafter"/>
</dbReference>
<dbReference type="GO" id="GO:0001975">
    <property type="term" value="P:response to amphetamine"/>
    <property type="evidence" value="ECO:0007669"/>
    <property type="project" value="Ensembl"/>
</dbReference>
<feature type="transmembrane region" description="Helical" evidence="22">
    <location>
        <begin position="187"/>
        <end position="208"/>
    </location>
</feature>
<dbReference type="SUPFAM" id="SSF81321">
    <property type="entry name" value="Family A G protein-coupled receptor-like"/>
    <property type="match status" value="1"/>
</dbReference>
<dbReference type="GO" id="GO:0042802">
    <property type="term" value="F:identical protein binding"/>
    <property type="evidence" value="ECO:0007669"/>
    <property type="project" value="Ensembl"/>
</dbReference>
<keyword evidence="12 20" id="KW-0675">Receptor</keyword>
<dbReference type="CDD" id="cd15308">
    <property type="entry name" value="7tmA_D4_dopamine_R"/>
    <property type="match status" value="1"/>
</dbReference>
<dbReference type="PROSITE" id="PS00237">
    <property type="entry name" value="G_PROTEIN_RECEP_F1_1"/>
    <property type="match status" value="1"/>
</dbReference>
<dbReference type="GO" id="GO:0051379">
    <property type="term" value="F:epinephrine binding"/>
    <property type="evidence" value="ECO:0007669"/>
    <property type="project" value="Ensembl"/>
</dbReference>
<reference evidence="25" key="1">
    <citation type="submission" date="2025-08" db="UniProtKB">
        <authorList>
            <consortium name="RefSeq"/>
        </authorList>
    </citation>
    <scope>IDENTIFICATION</scope>
    <source>
        <tissue evidence="25">Muscle</tissue>
    </source>
</reference>
<keyword evidence="13" id="KW-0325">Glycoprotein</keyword>
<feature type="compositionally biased region" description="Pro residues" evidence="21">
    <location>
        <begin position="233"/>
        <end position="267"/>
    </location>
</feature>
<dbReference type="InParanoid" id="A0A2Y9TAS4"/>
<feature type="transmembrane region" description="Helical" evidence="22">
    <location>
        <begin position="303"/>
        <end position="323"/>
    </location>
</feature>
<evidence type="ECO:0000256" key="3">
    <source>
        <dbReference type="ARBA" id="ARBA00022692"/>
    </source>
</evidence>
<dbReference type="PROSITE" id="PS50262">
    <property type="entry name" value="G_PROTEIN_RECEP_F1_2"/>
    <property type="match status" value="1"/>
</dbReference>
<name>A0A2Y9TAS4_PHYMC</name>
<keyword evidence="6 20" id="KW-0297">G-protein coupled receptor</keyword>
<evidence type="ECO:0000313" key="25">
    <source>
        <dbReference type="RefSeq" id="XP_023987348.1"/>
    </source>
</evidence>
<evidence type="ECO:0000256" key="17">
    <source>
        <dbReference type="ARBA" id="ARBA00061751"/>
    </source>
</evidence>
<evidence type="ECO:0000256" key="15">
    <source>
        <dbReference type="ARBA" id="ARBA00023288"/>
    </source>
</evidence>
<dbReference type="GO" id="GO:0098978">
    <property type="term" value="C:glutamatergic synapse"/>
    <property type="evidence" value="ECO:0007669"/>
    <property type="project" value="Ensembl"/>
</dbReference>
<feature type="transmembrane region" description="Helical" evidence="22">
    <location>
        <begin position="66"/>
        <end position="87"/>
    </location>
</feature>
<dbReference type="GO" id="GO:0006874">
    <property type="term" value="P:intracellular calcium ion homeostasis"/>
    <property type="evidence" value="ECO:0007669"/>
    <property type="project" value="Ensembl"/>
</dbReference>
<evidence type="ECO:0000256" key="21">
    <source>
        <dbReference type="SAM" id="MobiDB-lite"/>
    </source>
</evidence>
<dbReference type="SMART" id="SM01381">
    <property type="entry name" value="7TM_GPCR_Srsx"/>
    <property type="match status" value="1"/>
</dbReference>
<feature type="domain" description="G-protein coupled receptors family 1 profile" evidence="23">
    <location>
        <begin position="46"/>
        <end position="359"/>
    </location>
</feature>
<feature type="transmembrane region" description="Helical" evidence="22">
    <location>
        <begin position="107"/>
        <end position="136"/>
    </location>
</feature>
<evidence type="ECO:0000256" key="13">
    <source>
        <dbReference type="ARBA" id="ARBA00023180"/>
    </source>
</evidence>
<dbReference type="GO" id="GO:0048148">
    <property type="term" value="P:behavioral response to cocaine"/>
    <property type="evidence" value="ECO:0007669"/>
    <property type="project" value="Ensembl"/>
</dbReference>
<evidence type="ECO:0000256" key="4">
    <source>
        <dbReference type="ARBA" id="ARBA00022723"/>
    </source>
</evidence>
<feature type="transmembrane region" description="Helical" evidence="22">
    <location>
        <begin position="29"/>
        <end position="54"/>
    </location>
</feature>
<evidence type="ECO:0000256" key="11">
    <source>
        <dbReference type="ARBA" id="ARBA00023157"/>
    </source>
</evidence>
<dbReference type="GO" id="GO:0008344">
    <property type="term" value="P:adult locomotory behavior"/>
    <property type="evidence" value="ECO:0007669"/>
    <property type="project" value="Ensembl"/>
</dbReference>
<dbReference type="RefSeq" id="XP_023987348.1">
    <property type="nucleotide sequence ID" value="XM_024131580.1"/>
</dbReference>
<dbReference type="KEGG" id="pcad:102979303"/>
<evidence type="ECO:0000256" key="8">
    <source>
        <dbReference type="ARBA" id="ARBA00023108"/>
    </source>
</evidence>
<evidence type="ECO:0000256" key="10">
    <source>
        <dbReference type="ARBA" id="ARBA00023139"/>
    </source>
</evidence>
<dbReference type="Proteomes" id="UP000248484">
    <property type="component" value="Chromosome 18"/>
</dbReference>
<dbReference type="InterPro" id="IPR000929">
    <property type="entry name" value="Dopamine_rcpt"/>
</dbReference>
<dbReference type="GO" id="GO:0098794">
    <property type="term" value="C:postsynapse"/>
    <property type="evidence" value="ECO:0007669"/>
    <property type="project" value="GOC"/>
</dbReference>
<organism evidence="24 25">
    <name type="scientific">Physeter macrocephalus</name>
    <name type="common">Sperm whale</name>
    <name type="synonym">Physeter catodon</name>
    <dbReference type="NCBI Taxonomy" id="9755"/>
    <lineage>
        <taxon>Eukaryota</taxon>
        <taxon>Metazoa</taxon>
        <taxon>Chordata</taxon>
        <taxon>Craniata</taxon>
        <taxon>Vertebrata</taxon>
        <taxon>Euteleostomi</taxon>
        <taxon>Mammalia</taxon>
        <taxon>Eutheria</taxon>
        <taxon>Laurasiatheria</taxon>
        <taxon>Artiodactyla</taxon>
        <taxon>Whippomorpha</taxon>
        <taxon>Cetacea</taxon>
        <taxon>Odontoceti</taxon>
        <taxon>Physeteridae</taxon>
        <taxon>Physeter</taxon>
    </lineage>
</organism>
<evidence type="ECO:0000259" key="23">
    <source>
        <dbReference type="PROSITE" id="PS50262"/>
    </source>
</evidence>
<evidence type="ECO:0000256" key="6">
    <source>
        <dbReference type="ARBA" id="ARBA00023040"/>
    </source>
</evidence>
<feature type="region of interest" description="Disordered" evidence="21">
    <location>
        <begin position="225"/>
        <end position="292"/>
    </location>
</feature>
<evidence type="ECO:0000256" key="18">
    <source>
        <dbReference type="ARBA" id="ARBA00073120"/>
    </source>
</evidence>
<evidence type="ECO:0000256" key="19">
    <source>
        <dbReference type="ARBA" id="ARBA00079755"/>
    </source>
</evidence>
<dbReference type="PRINTS" id="PR00569">
    <property type="entry name" value="DOPAMINED4R"/>
</dbReference>
<keyword evidence="9 22" id="KW-0472">Membrane</keyword>
<dbReference type="GO" id="GO:0050709">
    <property type="term" value="P:negative regulation of protein secretion"/>
    <property type="evidence" value="ECO:0007669"/>
    <property type="project" value="Ensembl"/>
</dbReference>
<dbReference type="OrthoDB" id="10010417at2759"/>
<dbReference type="Gene3D" id="1.20.1070.10">
    <property type="entry name" value="Rhodopsin 7-helix transmembrane proteins"/>
    <property type="match status" value="1"/>
</dbReference>
<sequence>MGNRSAADADGLLAGRGPGTGGGAGGPGAAAALAGGVLLIGAVLAGNSLVCVSVAAERALQTPTNYFIVSLAAADLLLALLVLPLFVYSEVQGGVWLLSPGLCDALMAMDVMLCTASIFNLCAISVDRFVAVAVPLHYNRQSRGGRQLLLIGATWLLSAAVAAPVLCGLNDARSRDPSVCRLEDRDYVVYSSVCSFFLPCPFMLLLYWATFRGLRRWGAARRAHLHGRAPRRPSGPGPPPPDGIPPPDAAPPPDGIPAPDAAPPPDATPASDAVVPSDAMPAEPPLRARRRRRAKITGRERKAMRVLPVVVGAFLLCWTPFFVVHISRALCPTCAVPPRLVSAVTWLGYVNSALNPVIYTIFNAEFRTVFRKALRLRC</sequence>
<dbReference type="FunFam" id="1.20.1070.10:FF:000361">
    <property type="entry name" value="Dopamine receptor D4"/>
    <property type="match status" value="1"/>
</dbReference>
<keyword evidence="8" id="KW-0090">Biological rhythms</keyword>
<dbReference type="GO" id="GO:0046872">
    <property type="term" value="F:metal ion binding"/>
    <property type="evidence" value="ECO:0007669"/>
    <property type="project" value="UniProtKB-KW"/>
</dbReference>
<keyword evidence="5 22" id="KW-1133">Transmembrane helix</keyword>
<dbReference type="PRINTS" id="PR00237">
    <property type="entry name" value="GPCRRHODOPSN"/>
</dbReference>
<keyword evidence="2" id="KW-1003">Cell membrane</keyword>